<feature type="transmembrane region" description="Helical" evidence="1">
    <location>
        <begin position="43"/>
        <end position="64"/>
    </location>
</feature>
<evidence type="ECO:0000256" key="1">
    <source>
        <dbReference type="SAM" id="Phobius"/>
    </source>
</evidence>
<dbReference type="InterPro" id="IPR036259">
    <property type="entry name" value="MFS_trans_sf"/>
</dbReference>
<dbReference type="InterPro" id="IPR020308">
    <property type="entry name" value="Uncharacterised_Ynq1"/>
</dbReference>
<feature type="transmembrane region" description="Helical" evidence="1">
    <location>
        <begin position="12"/>
        <end position="37"/>
    </location>
</feature>
<keyword evidence="1" id="KW-0472">Membrane</keyword>
<reference evidence="2 3" key="1">
    <citation type="submission" date="2017-05" db="EMBL/GenBank/DDBJ databases">
        <authorList>
            <person name="Song R."/>
            <person name="Chenine A.L."/>
            <person name="Ruprecht R.M."/>
        </authorList>
    </citation>
    <scope>NUCLEOTIDE SEQUENCE [LARGE SCALE GENOMIC DNA]</scope>
    <source>
        <strain evidence="2 3">CECT 8898</strain>
    </source>
</reference>
<keyword evidence="1" id="KW-1133">Transmembrane helix</keyword>
<dbReference type="EMBL" id="FXYF01000002">
    <property type="protein sequence ID" value="SMX36625.1"/>
    <property type="molecule type" value="Genomic_DNA"/>
</dbReference>
<sequence>MPGRQDFSRRGRVAALVIAGTGLGWVAANAIGMALGISQRLHALFDLAALGGFVWALWLVYGLWRDRPKDKD</sequence>
<organism evidence="2 3">
    <name type="scientific">Maliponia aquimaris</name>
    <dbReference type="NCBI Taxonomy" id="1673631"/>
    <lineage>
        <taxon>Bacteria</taxon>
        <taxon>Pseudomonadati</taxon>
        <taxon>Pseudomonadota</taxon>
        <taxon>Alphaproteobacteria</taxon>
        <taxon>Rhodobacterales</taxon>
        <taxon>Paracoccaceae</taxon>
        <taxon>Maliponia</taxon>
    </lineage>
</organism>
<protein>
    <submittedName>
        <fullName evidence="2">Uncharacterized protein</fullName>
    </submittedName>
</protein>
<dbReference type="Pfam" id="PF17272">
    <property type="entry name" value="DUF5337"/>
    <property type="match status" value="1"/>
</dbReference>
<dbReference type="Proteomes" id="UP000207598">
    <property type="component" value="Unassembled WGS sequence"/>
</dbReference>
<dbReference type="RefSeq" id="WP_094019791.1">
    <property type="nucleotide sequence ID" value="NZ_FXYF01000002.1"/>
</dbReference>
<dbReference type="OrthoDB" id="7658896at2"/>
<keyword evidence="3" id="KW-1185">Reference proteome</keyword>
<evidence type="ECO:0000313" key="2">
    <source>
        <dbReference type="EMBL" id="SMX36625.1"/>
    </source>
</evidence>
<keyword evidence="1" id="KW-0812">Transmembrane</keyword>
<evidence type="ECO:0000313" key="3">
    <source>
        <dbReference type="Proteomes" id="UP000207598"/>
    </source>
</evidence>
<dbReference type="AlphaFoldDB" id="A0A238K169"/>
<dbReference type="SUPFAM" id="SSF103473">
    <property type="entry name" value="MFS general substrate transporter"/>
    <property type="match status" value="1"/>
</dbReference>
<name>A0A238K169_9RHOB</name>
<gene>
    <name evidence="2" type="ORF">MAA8898_00934</name>
</gene>
<accession>A0A238K169</accession>
<proteinExistence type="predicted"/>